<accession>A0ABU7TGC6</accession>
<gene>
    <name evidence="1" type="ORF">MRSR164_23075</name>
</gene>
<name>A0ABU7TGC6_9HYPH</name>
<protein>
    <submittedName>
        <fullName evidence="1">Uncharacterized protein</fullName>
    </submittedName>
</protein>
<keyword evidence="2" id="KW-1185">Reference proteome</keyword>
<proteinExistence type="predicted"/>
<dbReference type="Proteomes" id="UP001349262">
    <property type="component" value="Unassembled WGS sequence"/>
</dbReference>
<evidence type="ECO:0000313" key="2">
    <source>
        <dbReference type="Proteomes" id="UP001349262"/>
    </source>
</evidence>
<evidence type="ECO:0000313" key="1">
    <source>
        <dbReference type="EMBL" id="MEE7459565.1"/>
    </source>
</evidence>
<sequence>MAWRIVEGLPAAGLLTVGLMAGLARAQEAPPPLVANGPRAEAGLLHVGETGIRCLRLPCPGRGLYVPGARGQAERQNLLYADRDGRDPPPPMIGDPDARAAIAKAWDERRCLAVMGRLIPGEDDRPVLRVDRIVGACGRG</sequence>
<comment type="caution">
    <text evidence="1">The sequence shown here is derived from an EMBL/GenBank/DDBJ whole genome shotgun (WGS) entry which is preliminary data.</text>
</comment>
<dbReference type="EMBL" id="MLBY01000005">
    <property type="protein sequence ID" value="MEE7459565.1"/>
    <property type="molecule type" value="Genomic_DNA"/>
</dbReference>
<organism evidence="1 2">
    <name type="scientific">Methylobacterium radiotolerans</name>
    <dbReference type="NCBI Taxonomy" id="31998"/>
    <lineage>
        <taxon>Bacteria</taxon>
        <taxon>Pseudomonadati</taxon>
        <taxon>Pseudomonadota</taxon>
        <taxon>Alphaproteobacteria</taxon>
        <taxon>Hyphomicrobiales</taxon>
        <taxon>Methylobacteriaceae</taxon>
        <taxon>Methylobacterium</taxon>
    </lineage>
</organism>
<reference evidence="1 2" key="1">
    <citation type="journal article" date="2012" name="Genet. Mol. Biol.">
        <title>Analysis of 16S rRNA and mxaF genes revealing insights into Methylobacterium niche-specific plant association.</title>
        <authorList>
            <person name="Dourado M.N."/>
            <person name="Andreote F.D."/>
            <person name="Dini-Andreote F."/>
            <person name="Conti R."/>
            <person name="Araujo J.M."/>
            <person name="Araujo W.L."/>
        </authorList>
    </citation>
    <scope>NUCLEOTIDE SEQUENCE [LARGE SCALE GENOMIC DNA]</scope>
    <source>
        <strain evidence="1 2">SR1.6/4</strain>
    </source>
</reference>